<evidence type="ECO:0000256" key="4">
    <source>
        <dbReference type="ARBA" id="ARBA00022989"/>
    </source>
</evidence>
<keyword evidence="3 7" id="KW-0812">Transmembrane</keyword>
<comment type="similarity">
    <text evidence="2">Belongs to the CD225/Dispanin family.</text>
</comment>
<comment type="subcellular location">
    <subcellularLocation>
        <location evidence="1">Membrane</location>
    </subcellularLocation>
</comment>
<dbReference type="GO" id="GO:0016020">
    <property type="term" value="C:membrane"/>
    <property type="evidence" value="ECO:0007669"/>
    <property type="project" value="UniProtKB-SubCell"/>
</dbReference>
<dbReference type="InterPro" id="IPR007593">
    <property type="entry name" value="CD225/Dispanin_fam"/>
</dbReference>
<keyword evidence="5 7" id="KW-0472">Membrane</keyword>
<dbReference type="EMBL" id="JBAMIC010000012">
    <property type="protein sequence ID" value="KAK7099375.1"/>
    <property type="molecule type" value="Genomic_DNA"/>
</dbReference>
<dbReference type="PANTHER" id="PTHR14948:SF25">
    <property type="entry name" value="DUF4190 DOMAIN-CONTAINING PROTEIN"/>
    <property type="match status" value="1"/>
</dbReference>
<proteinExistence type="inferred from homology"/>
<evidence type="ECO:0000256" key="6">
    <source>
        <dbReference type="SAM" id="MobiDB-lite"/>
    </source>
</evidence>
<dbReference type="Pfam" id="PF04505">
    <property type="entry name" value="CD225"/>
    <property type="match status" value="1"/>
</dbReference>
<protein>
    <recommendedName>
        <fullName evidence="10">Proline-rich transmembrane protein 1</fullName>
    </recommendedName>
</protein>
<dbReference type="AlphaFoldDB" id="A0AAN9B4X1"/>
<name>A0AAN9B4X1_9CAEN</name>
<evidence type="ECO:0000313" key="9">
    <source>
        <dbReference type="Proteomes" id="UP001374579"/>
    </source>
</evidence>
<evidence type="ECO:0008006" key="10">
    <source>
        <dbReference type="Google" id="ProtNLM"/>
    </source>
</evidence>
<evidence type="ECO:0000256" key="1">
    <source>
        <dbReference type="ARBA" id="ARBA00004370"/>
    </source>
</evidence>
<dbReference type="PANTHER" id="PTHR14948">
    <property type="entry name" value="NG5"/>
    <property type="match status" value="1"/>
</dbReference>
<comment type="caution">
    <text evidence="8">The sequence shown here is derived from an EMBL/GenBank/DDBJ whole genome shotgun (WGS) entry which is preliminary data.</text>
</comment>
<feature type="transmembrane region" description="Helical" evidence="7">
    <location>
        <begin position="132"/>
        <end position="152"/>
    </location>
</feature>
<sequence length="206" mass="21943">MDGKEAPPSYNEVIGSETAPPPPSYNIAIGYPPSQGDQGATQWAYPTNTGYPQGYGNTVYGNQAGYVPAQPGYPAGCGPVGQGAGQEGFSRGVQQPSYVLQQQGYHPGQHTVVVNQTIDRGTGAVNTMPDSMVLAVFTTLCCCWPVGLLAVMKAQECRQELQAGNVAAARTASNESRRYSKFAIVAGICWINFCITMMTIYLIVFT</sequence>
<dbReference type="InterPro" id="IPR051423">
    <property type="entry name" value="CD225/Dispanin"/>
</dbReference>
<organism evidence="8 9">
    <name type="scientific">Littorina saxatilis</name>
    <dbReference type="NCBI Taxonomy" id="31220"/>
    <lineage>
        <taxon>Eukaryota</taxon>
        <taxon>Metazoa</taxon>
        <taxon>Spiralia</taxon>
        <taxon>Lophotrochozoa</taxon>
        <taxon>Mollusca</taxon>
        <taxon>Gastropoda</taxon>
        <taxon>Caenogastropoda</taxon>
        <taxon>Littorinimorpha</taxon>
        <taxon>Littorinoidea</taxon>
        <taxon>Littorinidae</taxon>
        <taxon>Littorina</taxon>
    </lineage>
</organism>
<feature type="transmembrane region" description="Helical" evidence="7">
    <location>
        <begin position="182"/>
        <end position="204"/>
    </location>
</feature>
<dbReference type="Proteomes" id="UP001374579">
    <property type="component" value="Unassembled WGS sequence"/>
</dbReference>
<accession>A0AAN9B4X1</accession>
<reference evidence="8 9" key="1">
    <citation type="submission" date="2024-02" db="EMBL/GenBank/DDBJ databases">
        <title>Chromosome-scale genome assembly of the rough periwinkle Littorina saxatilis.</title>
        <authorList>
            <person name="De Jode A."/>
            <person name="Faria R."/>
            <person name="Formenti G."/>
            <person name="Sims Y."/>
            <person name="Smith T.P."/>
            <person name="Tracey A."/>
            <person name="Wood J.M.D."/>
            <person name="Zagrodzka Z.B."/>
            <person name="Johannesson K."/>
            <person name="Butlin R.K."/>
            <person name="Leder E.H."/>
        </authorList>
    </citation>
    <scope>NUCLEOTIDE SEQUENCE [LARGE SCALE GENOMIC DNA]</scope>
    <source>
        <strain evidence="8">Snail1</strain>
        <tissue evidence="8">Muscle</tissue>
    </source>
</reference>
<gene>
    <name evidence="8" type="ORF">V1264_003521</name>
</gene>
<evidence type="ECO:0000256" key="7">
    <source>
        <dbReference type="SAM" id="Phobius"/>
    </source>
</evidence>
<keyword evidence="4 7" id="KW-1133">Transmembrane helix</keyword>
<keyword evidence="9" id="KW-1185">Reference proteome</keyword>
<evidence type="ECO:0000313" key="8">
    <source>
        <dbReference type="EMBL" id="KAK7099375.1"/>
    </source>
</evidence>
<feature type="region of interest" description="Disordered" evidence="6">
    <location>
        <begin position="1"/>
        <end position="27"/>
    </location>
</feature>
<evidence type="ECO:0000256" key="3">
    <source>
        <dbReference type="ARBA" id="ARBA00022692"/>
    </source>
</evidence>
<evidence type="ECO:0000256" key="2">
    <source>
        <dbReference type="ARBA" id="ARBA00006843"/>
    </source>
</evidence>
<evidence type="ECO:0000256" key="5">
    <source>
        <dbReference type="ARBA" id="ARBA00023136"/>
    </source>
</evidence>